<keyword evidence="1" id="KW-0812">Transmembrane</keyword>
<keyword evidence="1" id="KW-0472">Membrane</keyword>
<name>A0ABX2QAJ1_9HYPH</name>
<organism evidence="2 3">
    <name type="scientific">Mycoplana rhizolycopersici</name>
    <dbReference type="NCBI Taxonomy" id="2746702"/>
    <lineage>
        <taxon>Bacteria</taxon>
        <taxon>Pseudomonadati</taxon>
        <taxon>Pseudomonadota</taxon>
        <taxon>Alphaproteobacteria</taxon>
        <taxon>Hyphomicrobiales</taxon>
        <taxon>Rhizobiaceae</taxon>
        <taxon>Mycoplana</taxon>
    </lineage>
</organism>
<keyword evidence="1" id="KW-1133">Transmembrane helix</keyword>
<evidence type="ECO:0000313" key="2">
    <source>
        <dbReference type="EMBL" id="NVP54744.1"/>
    </source>
</evidence>
<keyword evidence="3" id="KW-1185">Reference proteome</keyword>
<dbReference type="EMBL" id="JABXYK010000003">
    <property type="protein sequence ID" value="NVP54744.1"/>
    <property type="molecule type" value="Genomic_DNA"/>
</dbReference>
<evidence type="ECO:0000256" key="1">
    <source>
        <dbReference type="SAM" id="Phobius"/>
    </source>
</evidence>
<protein>
    <submittedName>
        <fullName evidence="2">Uncharacterized protein</fullName>
    </submittedName>
</protein>
<accession>A0ABX2QAJ1</accession>
<dbReference type="RefSeq" id="WP_132408503.1">
    <property type="nucleotide sequence ID" value="NZ_JABXYK010000003.1"/>
</dbReference>
<feature type="transmembrane region" description="Helical" evidence="1">
    <location>
        <begin position="35"/>
        <end position="54"/>
    </location>
</feature>
<sequence length="60" mass="6585">MLLLRILTFPIALFAFATLYTIAIKAPHAVEVGSLVLWIILPLLIVTKLARAMLPNATLN</sequence>
<proteinExistence type="predicted"/>
<dbReference type="Proteomes" id="UP000659172">
    <property type="component" value="Unassembled WGS sequence"/>
</dbReference>
<gene>
    <name evidence="2" type="ORF">HV823_05695</name>
</gene>
<evidence type="ECO:0000313" key="3">
    <source>
        <dbReference type="Proteomes" id="UP000659172"/>
    </source>
</evidence>
<comment type="caution">
    <text evidence="2">The sequence shown here is derived from an EMBL/GenBank/DDBJ whole genome shotgun (WGS) entry which is preliminary data.</text>
</comment>
<reference evidence="2 3" key="1">
    <citation type="submission" date="2020-06" db="EMBL/GenBank/DDBJ databases">
        <title>Rhizobium sp.nov. isolated from the tomato plant.</title>
        <authorList>
            <person name="Thin K.K."/>
            <person name="Zhang X."/>
            <person name="He S."/>
        </authorList>
    </citation>
    <scope>NUCLEOTIDE SEQUENCE [LARGE SCALE GENOMIC DNA]</scope>
    <source>
        <strain evidence="2 3">DBTS2</strain>
    </source>
</reference>
<feature type="transmembrane region" description="Helical" evidence="1">
    <location>
        <begin position="6"/>
        <end position="23"/>
    </location>
</feature>